<evidence type="ECO:0000313" key="1">
    <source>
        <dbReference type="EMBL" id="MBB3876846.1"/>
    </source>
</evidence>
<sequence>MRLLPFPHSRHPRAGGDPDALPLRLYHQRQWFWIPAFAGMTEI</sequence>
<keyword evidence="2" id="KW-1185">Reference proteome</keyword>
<accession>A0AAW3TVX4</accession>
<organism evidence="1 2">
    <name type="scientific">Sphingomonas aquatilis</name>
    <dbReference type="NCBI Taxonomy" id="93063"/>
    <lineage>
        <taxon>Bacteria</taxon>
        <taxon>Pseudomonadati</taxon>
        <taxon>Pseudomonadota</taxon>
        <taxon>Alphaproteobacteria</taxon>
        <taxon>Sphingomonadales</taxon>
        <taxon>Sphingomonadaceae</taxon>
        <taxon>Sphingomonas</taxon>
    </lineage>
</organism>
<comment type="caution">
    <text evidence="1">The sequence shown here is derived from an EMBL/GenBank/DDBJ whole genome shotgun (WGS) entry which is preliminary data.</text>
</comment>
<name>A0AAW3TVX4_9SPHN</name>
<dbReference type="AlphaFoldDB" id="A0AAW3TVX4"/>
<dbReference type="Proteomes" id="UP000528945">
    <property type="component" value="Unassembled WGS sequence"/>
</dbReference>
<proteinExistence type="predicted"/>
<dbReference type="EMBL" id="JACIDB010000008">
    <property type="protein sequence ID" value="MBB3876846.1"/>
    <property type="molecule type" value="Genomic_DNA"/>
</dbReference>
<protein>
    <submittedName>
        <fullName evidence="1">Uncharacterized protein</fullName>
    </submittedName>
</protein>
<reference evidence="1 2" key="1">
    <citation type="submission" date="2020-08" db="EMBL/GenBank/DDBJ databases">
        <title>Genomic Encyclopedia of Type Strains, Phase IV (KMG-IV): sequencing the most valuable type-strain genomes for metagenomic binning, comparative biology and taxonomic classification.</title>
        <authorList>
            <person name="Goeker M."/>
        </authorList>
    </citation>
    <scope>NUCLEOTIDE SEQUENCE [LARGE SCALE GENOMIC DNA]</scope>
    <source>
        <strain evidence="1 2">DSM 15581</strain>
    </source>
</reference>
<evidence type="ECO:0000313" key="2">
    <source>
        <dbReference type="Proteomes" id="UP000528945"/>
    </source>
</evidence>
<gene>
    <name evidence="1" type="ORF">GGR47_003108</name>
</gene>